<dbReference type="RefSeq" id="WP_184394139.1">
    <property type="nucleotide sequence ID" value="NZ_BAAAJD010000040.1"/>
</dbReference>
<evidence type="ECO:0000313" key="3">
    <source>
        <dbReference type="EMBL" id="MBB5433943.1"/>
    </source>
</evidence>
<dbReference type="Pfam" id="PF13768">
    <property type="entry name" value="VWA_3"/>
    <property type="match status" value="1"/>
</dbReference>
<evidence type="ECO:0000313" key="4">
    <source>
        <dbReference type="Proteomes" id="UP000572635"/>
    </source>
</evidence>
<dbReference type="Gene3D" id="3.40.50.410">
    <property type="entry name" value="von Willebrand factor, type A domain"/>
    <property type="match status" value="1"/>
</dbReference>
<dbReference type="EMBL" id="JACHDB010000001">
    <property type="protein sequence ID" value="MBB5433943.1"/>
    <property type="molecule type" value="Genomic_DNA"/>
</dbReference>
<evidence type="ECO:0000259" key="2">
    <source>
        <dbReference type="PROSITE" id="PS50234"/>
    </source>
</evidence>
<dbReference type="Gene3D" id="2.60.40.3670">
    <property type="match status" value="1"/>
</dbReference>
<accession>A0A7W8VFB3</accession>
<comment type="caution">
    <text evidence="3">The sequence shown here is derived from an EMBL/GenBank/DDBJ whole genome shotgun (WGS) entry which is preliminary data.</text>
</comment>
<dbReference type="AlphaFoldDB" id="A0A7W8VFB3"/>
<dbReference type="Gene3D" id="1.20.120.1690">
    <property type="match status" value="1"/>
</dbReference>
<dbReference type="CDD" id="cd00198">
    <property type="entry name" value="vWFA"/>
    <property type="match status" value="1"/>
</dbReference>
<protein>
    <recommendedName>
        <fullName evidence="2">VWFA domain-containing protein</fullName>
    </recommendedName>
</protein>
<organism evidence="3 4">
    <name type="scientific">Nocardiopsis composta</name>
    <dbReference type="NCBI Taxonomy" id="157465"/>
    <lineage>
        <taxon>Bacteria</taxon>
        <taxon>Bacillati</taxon>
        <taxon>Actinomycetota</taxon>
        <taxon>Actinomycetes</taxon>
        <taxon>Streptosporangiales</taxon>
        <taxon>Nocardiopsidaceae</taxon>
        <taxon>Nocardiopsis</taxon>
    </lineage>
</organism>
<keyword evidence="4" id="KW-1185">Reference proteome</keyword>
<reference evidence="3 4" key="1">
    <citation type="submission" date="2020-08" db="EMBL/GenBank/DDBJ databases">
        <title>Sequencing the genomes of 1000 actinobacteria strains.</title>
        <authorList>
            <person name="Klenk H.-P."/>
        </authorList>
    </citation>
    <scope>NUCLEOTIDE SEQUENCE [LARGE SCALE GENOMIC DNA]</scope>
    <source>
        <strain evidence="3 4">DSM 44551</strain>
    </source>
</reference>
<feature type="domain" description="VWFA" evidence="2">
    <location>
        <begin position="62"/>
        <end position="243"/>
    </location>
</feature>
<dbReference type="PANTHER" id="PTHR45737:SF6">
    <property type="entry name" value="VON WILLEBRAND FACTOR A DOMAIN-CONTAINING PROTEIN 5A"/>
    <property type="match status" value="1"/>
</dbReference>
<dbReference type="SUPFAM" id="SSF53300">
    <property type="entry name" value="vWA-like"/>
    <property type="match status" value="1"/>
</dbReference>
<dbReference type="PANTHER" id="PTHR45737">
    <property type="entry name" value="VON WILLEBRAND FACTOR A DOMAIN-CONTAINING PROTEIN 5A"/>
    <property type="match status" value="1"/>
</dbReference>
<dbReference type="Proteomes" id="UP000572635">
    <property type="component" value="Unassembled WGS sequence"/>
</dbReference>
<feature type="compositionally biased region" description="Pro residues" evidence="1">
    <location>
        <begin position="44"/>
        <end position="61"/>
    </location>
</feature>
<dbReference type="SMART" id="SM00327">
    <property type="entry name" value="VWA"/>
    <property type="match status" value="1"/>
</dbReference>
<proteinExistence type="predicted"/>
<dbReference type="InterPro" id="IPR002035">
    <property type="entry name" value="VWF_A"/>
</dbReference>
<feature type="region of interest" description="Disordered" evidence="1">
    <location>
        <begin position="37"/>
        <end position="61"/>
    </location>
</feature>
<dbReference type="InterPro" id="IPR036465">
    <property type="entry name" value="vWFA_dom_sf"/>
</dbReference>
<name>A0A7W8VFB3_9ACTN</name>
<dbReference type="InterPro" id="IPR041176">
    <property type="entry name" value="VWA_3_C"/>
</dbReference>
<sequence length="451" mass="47248">MNTASGGPPGFRVDVDQNPYLPVGGTEVHAIVSVAAGSAGDPQGPRPAPPASGPAGGPPPAAEVVIIDGSGSMYGEKIVAAKRAARAAVDTLRDGVHFGIVCGTGVARLVYPAERRLVPADARTRAAAKEAVGSLDASGGTRMGTWLTLADELFAPFGEGALKHAVLLTDGQNNEQTEGFERILARCSGRFVCDCRGVGTDWNVDELRRIASALLGDVGFIRDPDEMAEDFRALTERAMGKSVADVALRLWAPKAARVRFVKQVAPGVEDLTGRAAPSGPQTADYPLGSWGEESRDYHLCIEVPAGAPGQQMRAGWVKLVAPSAGGAVLASGNVLAEWTEDEAKATEINPRVAHYTGQVELSRAIQEGLKARREGDDESATLRLGRAVALAHASGNRATAEMLGRVVDVVDPVTGTVRLKKDVEKADEMTLDTYSTRTVRTRGAGESAKGE</sequence>
<dbReference type="PROSITE" id="PS50234">
    <property type="entry name" value="VWFA"/>
    <property type="match status" value="1"/>
</dbReference>
<gene>
    <name evidence="3" type="ORF">HDA36_004027</name>
</gene>
<evidence type="ECO:0000256" key="1">
    <source>
        <dbReference type="SAM" id="MobiDB-lite"/>
    </source>
</evidence>
<dbReference type="Pfam" id="PF18571">
    <property type="entry name" value="VWA_3_C"/>
    <property type="match status" value="1"/>
</dbReference>